<accession>A0A644WN54</accession>
<keyword evidence="1" id="KW-0472">Membrane</keyword>
<keyword evidence="1" id="KW-0812">Transmembrane</keyword>
<evidence type="ECO:0000313" key="2">
    <source>
        <dbReference type="EMBL" id="MPM05059.1"/>
    </source>
</evidence>
<feature type="transmembrane region" description="Helical" evidence="1">
    <location>
        <begin position="46"/>
        <end position="68"/>
    </location>
</feature>
<organism evidence="2">
    <name type="scientific">bioreactor metagenome</name>
    <dbReference type="NCBI Taxonomy" id="1076179"/>
    <lineage>
        <taxon>unclassified sequences</taxon>
        <taxon>metagenomes</taxon>
        <taxon>ecological metagenomes</taxon>
    </lineage>
</organism>
<feature type="transmembrane region" description="Helical" evidence="1">
    <location>
        <begin position="6"/>
        <end position="25"/>
    </location>
</feature>
<feature type="transmembrane region" description="Helical" evidence="1">
    <location>
        <begin position="74"/>
        <end position="90"/>
    </location>
</feature>
<comment type="caution">
    <text evidence="2">The sequence shown here is derived from an EMBL/GenBank/DDBJ whole genome shotgun (WGS) entry which is preliminary data.</text>
</comment>
<protein>
    <submittedName>
        <fullName evidence="2">Uncharacterized protein</fullName>
    </submittedName>
</protein>
<proteinExistence type="predicted"/>
<reference evidence="2" key="1">
    <citation type="submission" date="2019-08" db="EMBL/GenBank/DDBJ databases">
        <authorList>
            <person name="Kucharzyk K."/>
            <person name="Murdoch R.W."/>
            <person name="Higgins S."/>
            <person name="Loffler F."/>
        </authorList>
    </citation>
    <scope>NUCLEOTIDE SEQUENCE</scope>
</reference>
<dbReference type="AlphaFoldDB" id="A0A644WN54"/>
<name>A0A644WN54_9ZZZZ</name>
<evidence type="ECO:0000256" key="1">
    <source>
        <dbReference type="SAM" id="Phobius"/>
    </source>
</evidence>
<gene>
    <name evidence="2" type="ORF">SDC9_51341</name>
</gene>
<keyword evidence="1" id="KW-1133">Transmembrane helix</keyword>
<sequence>MFDTVLSQILYGMSGFFFAIFACRYGRLAAKKIKTSWVQKGFSLSFFLSMLPAILFLLITIFIFPLLLYTKTPVGGFVYFATYIFFNMKTNQNS</sequence>
<dbReference type="EMBL" id="VSSQ01001096">
    <property type="protein sequence ID" value="MPM05059.1"/>
    <property type="molecule type" value="Genomic_DNA"/>
</dbReference>